<protein>
    <submittedName>
        <fullName evidence="3">Uncharacterized protein</fullName>
    </submittedName>
</protein>
<dbReference type="EMBL" id="JBICBT010000242">
    <property type="protein sequence ID" value="KAL3119562.1"/>
    <property type="molecule type" value="Genomic_DNA"/>
</dbReference>
<feature type="transmembrane region" description="Helical" evidence="2">
    <location>
        <begin position="50"/>
        <end position="70"/>
    </location>
</feature>
<name>A0ABD2LXL2_9BILA</name>
<keyword evidence="2" id="KW-1133">Transmembrane helix</keyword>
<dbReference type="AlphaFoldDB" id="A0ABD2LXL2"/>
<organism evidence="3 4">
    <name type="scientific">Heterodera trifolii</name>
    <dbReference type="NCBI Taxonomy" id="157864"/>
    <lineage>
        <taxon>Eukaryota</taxon>
        <taxon>Metazoa</taxon>
        <taxon>Ecdysozoa</taxon>
        <taxon>Nematoda</taxon>
        <taxon>Chromadorea</taxon>
        <taxon>Rhabditida</taxon>
        <taxon>Tylenchina</taxon>
        <taxon>Tylenchomorpha</taxon>
        <taxon>Tylenchoidea</taxon>
        <taxon>Heteroderidae</taxon>
        <taxon>Heteroderinae</taxon>
        <taxon>Heterodera</taxon>
    </lineage>
</organism>
<keyword evidence="2" id="KW-0472">Membrane</keyword>
<evidence type="ECO:0000313" key="3">
    <source>
        <dbReference type="EMBL" id="KAL3119562.1"/>
    </source>
</evidence>
<evidence type="ECO:0000256" key="1">
    <source>
        <dbReference type="SAM" id="MobiDB-lite"/>
    </source>
</evidence>
<comment type="caution">
    <text evidence="3">The sequence shown here is derived from an EMBL/GenBank/DDBJ whole genome shotgun (WGS) entry which is preliminary data.</text>
</comment>
<gene>
    <name evidence="3" type="ORF">niasHT_010148</name>
</gene>
<feature type="transmembrane region" description="Helical" evidence="2">
    <location>
        <begin position="162"/>
        <end position="181"/>
    </location>
</feature>
<sequence length="365" mass="39079">MGAGAAATAAENECDGFVLFSNGFGPDYHRCWMMMKTKKEGGRKGWPGPLMLMLMEAVVMLVEVITIFIVHHHHLHHHQLTNFAALDTGSLASSSSTPSPPPPRPPRDRSILSPPLPFHSRRPFSSLGPAPSPPPTTSSLAHSFEISRDRPRLMMMMMMQMVLIEQLALAAAAEIILGTLGSPHFPPRPTRGTNPQKSSIAFEKPKFLFDGDPNPSSLTSPGLPLHQQPFPLRSSPPSPTRLGGEIEPRDCQSTVESGCGVVVGPHCCCWTEKGEGALEEEVGDGQQRHFGMGKERGGGAEGKGVSGISVPSSSSSSFAWSGMGQTGIEWEKNGVTPGAEGEEDIKKATKDDDGRGEGMILCCCY</sequence>
<accession>A0ABD2LXL2</accession>
<dbReference type="Proteomes" id="UP001620626">
    <property type="component" value="Unassembled WGS sequence"/>
</dbReference>
<feature type="region of interest" description="Disordered" evidence="1">
    <location>
        <begin position="206"/>
        <end position="247"/>
    </location>
</feature>
<feature type="compositionally biased region" description="Basic and acidic residues" evidence="1">
    <location>
        <begin position="344"/>
        <end position="356"/>
    </location>
</feature>
<reference evidence="3 4" key="1">
    <citation type="submission" date="2024-10" db="EMBL/GenBank/DDBJ databases">
        <authorList>
            <person name="Kim D."/>
        </authorList>
    </citation>
    <scope>NUCLEOTIDE SEQUENCE [LARGE SCALE GENOMIC DNA]</scope>
    <source>
        <strain evidence="3">BH-2024</strain>
    </source>
</reference>
<feature type="region of interest" description="Disordered" evidence="1">
    <location>
        <begin position="295"/>
        <end position="357"/>
    </location>
</feature>
<keyword evidence="4" id="KW-1185">Reference proteome</keyword>
<evidence type="ECO:0000313" key="4">
    <source>
        <dbReference type="Proteomes" id="UP001620626"/>
    </source>
</evidence>
<proteinExistence type="predicted"/>
<keyword evidence="2" id="KW-0812">Transmembrane</keyword>
<evidence type="ECO:0000256" key="2">
    <source>
        <dbReference type="SAM" id="Phobius"/>
    </source>
</evidence>
<feature type="compositionally biased region" description="Low complexity" evidence="1">
    <location>
        <begin position="306"/>
        <end position="323"/>
    </location>
</feature>
<feature type="region of interest" description="Disordered" evidence="1">
    <location>
        <begin position="90"/>
        <end position="144"/>
    </location>
</feature>